<dbReference type="RefSeq" id="WP_163483736.1">
    <property type="nucleotide sequence ID" value="NZ_JAAGWF010000027.1"/>
</dbReference>
<dbReference type="Proteomes" id="UP000470246">
    <property type="component" value="Unassembled WGS sequence"/>
</dbReference>
<dbReference type="GO" id="GO:0008270">
    <property type="term" value="F:zinc ion binding"/>
    <property type="evidence" value="ECO:0007669"/>
    <property type="project" value="InterPro"/>
</dbReference>
<sequence length="370" mass="40071">MRTSSERILTTHTGSLPRPAGLDRHDPEAVRAAVQTTVRQQLAAGVDSVNDGEVSKPSYATYVTERLSGFEGEPVPLDMRGFDVFPEFAQRTFGDPDLAAVMANPSCNGPVAYVDPTEVQADIANLQAAAGDAGEVFMSAASPGVIEMFMPNRHYSSTEAYIAALADAMKTEYDAIASAGLVLQLDCPDLACAWAIGPEPTLPEFRRVVTQRLEALDHATRDIPPEQMRLHLCWGNYEGPHHTDIPLADIIDLVLAARPAAISFEAANPRHAHEWKLFEDVKLPDGKVVIPGVLDSKTNYIEHPELVAERLLRYADLVGRENVIAGSDCGFATFAGFVPIDPRITWAKLAAMSEGARLASQQLWATSSVP</sequence>
<dbReference type="AlphaFoldDB" id="A0A7K3W755"/>
<dbReference type="PANTHER" id="PTHR43844">
    <property type="entry name" value="METHIONINE SYNTHASE"/>
    <property type="match status" value="1"/>
</dbReference>
<comment type="caution">
    <text evidence="2">The sequence shown here is derived from an EMBL/GenBank/DDBJ whole genome shotgun (WGS) entry which is preliminary data.</text>
</comment>
<evidence type="ECO:0000313" key="3">
    <source>
        <dbReference type="Proteomes" id="UP000470246"/>
    </source>
</evidence>
<gene>
    <name evidence="2" type="ORF">GCU56_20405</name>
</gene>
<dbReference type="PANTHER" id="PTHR43844:SF2">
    <property type="entry name" value="SYNTHASE, VITAMIN-B12 INDEPENDENT, PUTATIVE (AFU_ORTHOLOGUE AFUA_3G12060)-RELATED"/>
    <property type="match status" value="1"/>
</dbReference>
<reference evidence="2 3" key="1">
    <citation type="submission" date="2020-02" db="EMBL/GenBank/DDBJ databases">
        <title>Geodermatophilus sabuli CPCC 205279 I12A-02694.</title>
        <authorList>
            <person name="Jiang Z."/>
        </authorList>
    </citation>
    <scope>NUCLEOTIDE SEQUENCE [LARGE SCALE GENOMIC DNA]</scope>
    <source>
        <strain evidence="2 3">I12A-02694</strain>
    </source>
</reference>
<dbReference type="GO" id="GO:0003871">
    <property type="term" value="F:5-methyltetrahydropteroyltriglutamate-homocysteine S-methyltransferase activity"/>
    <property type="evidence" value="ECO:0007669"/>
    <property type="project" value="InterPro"/>
</dbReference>
<accession>A0A7K3W755</accession>
<dbReference type="InterPro" id="IPR002629">
    <property type="entry name" value="Met_Synth_C/arc"/>
</dbReference>
<keyword evidence="3" id="KW-1185">Reference proteome</keyword>
<evidence type="ECO:0000256" key="1">
    <source>
        <dbReference type="SAM" id="MobiDB-lite"/>
    </source>
</evidence>
<name>A0A7K3W755_9ACTN</name>
<evidence type="ECO:0000313" key="2">
    <source>
        <dbReference type="EMBL" id="NEK60223.1"/>
    </source>
</evidence>
<feature type="region of interest" description="Disordered" evidence="1">
    <location>
        <begin position="1"/>
        <end position="24"/>
    </location>
</feature>
<dbReference type="SUPFAM" id="SSF51726">
    <property type="entry name" value="UROD/MetE-like"/>
    <property type="match status" value="1"/>
</dbReference>
<dbReference type="Gene3D" id="3.20.20.210">
    <property type="match status" value="1"/>
</dbReference>
<organism evidence="2 3">
    <name type="scientific">Geodermatophilus sabuli</name>
    <dbReference type="NCBI Taxonomy" id="1564158"/>
    <lineage>
        <taxon>Bacteria</taxon>
        <taxon>Bacillati</taxon>
        <taxon>Actinomycetota</taxon>
        <taxon>Actinomycetes</taxon>
        <taxon>Geodermatophilales</taxon>
        <taxon>Geodermatophilaceae</taxon>
        <taxon>Geodermatophilus</taxon>
    </lineage>
</organism>
<dbReference type="CDD" id="cd03311">
    <property type="entry name" value="CIMS_C_terminal_like"/>
    <property type="match status" value="1"/>
</dbReference>
<protein>
    <submittedName>
        <fullName evidence="2">Cobalamin-independent methionine synthase II family protein</fullName>
    </submittedName>
</protein>
<feature type="compositionally biased region" description="Polar residues" evidence="1">
    <location>
        <begin position="1"/>
        <end position="14"/>
    </location>
</feature>
<dbReference type="GO" id="GO:0009086">
    <property type="term" value="P:methionine biosynthetic process"/>
    <property type="evidence" value="ECO:0007669"/>
    <property type="project" value="InterPro"/>
</dbReference>
<proteinExistence type="predicted"/>
<dbReference type="EMBL" id="JAAGWF010000027">
    <property type="protein sequence ID" value="NEK60223.1"/>
    <property type="molecule type" value="Genomic_DNA"/>
</dbReference>
<dbReference type="InterPro" id="IPR038071">
    <property type="entry name" value="UROD/MetE-like_sf"/>
</dbReference>